<dbReference type="SUPFAM" id="SSF53448">
    <property type="entry name" value="Nucleotide-diphospho-sugar transferases"/>
    <property type="match status" value="1"/>
</dbReference>
<evidence type="ECO:0000313" key="3">
    <source>
        <dbReference type="Proteomes" id="UP000189733"/>
    </source>
</evidence>
<keyword evidence="2" id="KW-0808">Transferase</keyword>
<proteinExistence type="predicted"/>
<evidence type="ECO:0000313" key="2">
    <source>
        <dbReference type="EMBL" id="SKA67268.1"/>
    </source>
</evidence>
<dbReference type="RefSeq" id="WP_078684100.1">
    <property type="nucleotide sequence ID" value="NZ_FUYA01000002.1"/>
</dbReference>
<dbReference type="STRING" id="1121442.SAMN02745702_00791"/>
<dbReference type="Gene3D" id="3.90.550.10">
    <property type="entry name" value="Spore Coat Polysaccharide Biosynthesis Protein SpsA, Chain A"/>
    <property type="match status" value="1"/>
</dbReference>
<reference evidence="2 3" key="1">
    <citation type="submission" date="2017-02" db="EMBL/GenBank/DDBJ databases">
        <authorList>
            <person name="Peterson S.W."/>
        </authorList>
    </citation>
    <scope>NUCLEOTIDE SEQUENCE [LARGE SCALE GENOMIC DNA]</scope>
    <source>
        <strain evidence="2 3">DSM 18034</strain>
    </source>
</reference>
<accession>A0A1T4VQY4</accession>
<dbReference type="InterPro" id="IPR029044">
    <property type="entry name" value="Nucleotide-diphossugar_trans"/>
</dbReference>
<keyword evidence="3" id="KW-1185">Reference proteome</keyword>
<dbReference type="CDD" id="cd00761">
    <property type="entry name" value="Glyco_tranf_GTA_type"/>
    <property type="match status" value="1"/>
</dbReference>
<dbReference type="GO" id="GO:0016758">
    <property type="term" value="F:hexosyltransferase activity"/>
    <property type="evidence" value="ECO:0007669"/>
    <property type="project" value="UniProtKB-ARBA"/>
</dbReference>
<protein>
    <submittedName>
        <fullName evidence="2">Glycosyltransferase involved in cell wall bisynthesis</fullName>
    </submittedName>
</protein>
<evidence type="ECO:0000259" key="1">
    <source>
        <dbReference type="Pfam" id="PF00535"/>
    </source>
</evidence>
<dbReference type="Proteomes" id="UP000189733">
    <property type="component" value="Unassembled WGS sequence"/>
</dbReference>
<feature type="domain" description="Glycosyltransferase 2-like" evidence="1">
    <location>
        <begin position="14"/>
        <end position="162"/>
    </location>
</feature>
<organism evidence="2 3">
    <name type="scientific">Desulfobaculum bizertense DSM 18034</name>
    <dbReference type="NCBI Taxonomy" id="1121442"/>
    <lineage>
        <taxon>Bacteria</taxon>
        <taxon>Pseudomonadati</taxon>
        <taxon>Thermodesulfobacteriota</taxon>
        <taxon>Desulfovibrionia</taxon>
        <taxon>Desulfovibrionales</taxon>
        <taxon>Desulfovibrionaceae</taxon>
        <taxon>Desulfobaculum</taxon>
    </lineage>
</organism>
<dbReference type="PANTHER" id="PTHR22916">
    <property type="entry name" value="GLYCOSYLTRANSFERASE"/>
    <property type="match status" value="1"/>
</dbReference>
<dbReference type="OrthoDB" id="9801954at2"/>
<dbReference type="Pfam" id="PF00535">
    <property type="entry name" value="Glycos_transf_2"/>
    <property type="match status" value="1"/>
</dbReference>
<name>A0A1T4VQY4_9BACT</name>
<sequence>MFDLILATVDRVYCVEKLFSSLATQKSKDFRVVIIDQNDKKTSFALQKIAKKYRDIFSVKIVSSERGLSRARNAGLDILKGNMFSLTDDDIFFYDDTLECAEKALGQCDIAIGKIVYRNGDFSKGLPEKEKYAKPYRLHFLQEACFQAPSATLFFRREVAEALETHFPEHIGAGTSSPYGSGAETDFLIRAMKKGFRVERHGEIQVIHPEMELAGAVNLTKARRYGLGRYRLIKKYRLGFWFLLLNAAQPLFRMLRKPLNKAHRQFQWQVFLGRIGRHI</sequence>
<gene>
    <name evidence="2" type="ORF">SAMN02745702_00791</name>
</gene>
<dbReference type="AlphaFoldDB" id="A0A1T4VQY4"/>
<dbReference type="EMBL" id="FUYA01000002">
    <property type="protein sequence ID" value="SKA67268.1"/>
    <property type="molecule type" value="Genomic_DNA"/>
</dbReference>
<dbReference type="InterPro" id="IPR001173">
    <property type="entry name" value="Glyco_trans_2-like"/>
</dbReference>